<protein>
    <recommendedName>
        <fullName evidence="3">AAA+ ATPase domain-containing protein</fullName>
    </recommendedName>
</protein>
<dbReference type="FunFam" id="3.40.50.300:FF:000061">
    <property type="entry name" value="ATPase family, AAA domain-containing 2"/>
    <property type="match status" value="1"/>
</dbReference>
<accession>A0ABD3QUN4</accession>
<dbReference type="InterPro" id="IPR003959">
    <property type="entry name" value="ATPase_AAA_core"/>
</dbReference>
<dbReference type="PROSITE" id="PS00674">
    <property type="entry name" value="AAA"/>
    <property type="match status" value="1"/>
</dbReference>
<keyword evidence="2" id="KW-0067">ATP-binding</keyword>
<dbReference type="InterPro" id="IPR003960">
    <property type="entry name" value="ATPase_AAA_CS"/>
</dbReference>
<reference evidence="4 5" key="1">
    <citation type="submission" date="2024-10" db="EMBL/GenBank/DDBJ databases">
        <title>Updated reference genomes for cyclostephanoid diatoms.</title>
        <authorList>
            <person name="Roberts W.R."/>
            <person name="Alverson A.J."/>
        </authorList>
    </citation>
    <scope>NUCLEOTIDE SEQUENCE [LARGE SCALE GENOMIC DNA]</scope>
    <source>
        <strain evidence="4 5">AJA010-31</strain>
    </source>
</reference>
<dbReference type="InterPro" id="IPR003593">
    <property type="entry name" value="AAA+_ATPase"/>
</dbReference>
<name>A0ABD3QUN4_9STRA</name>
<dbReference type="InterPro" id="IPR027417">
    <property type="entry name" value="P-loop_NTPase"/>
</dbReference>
<sequence>MESTLLNSGSISVPVQIISRVPAIPSLFRKRRRSFKYDEDATVFVRKTDGFADGSLCRLSVGNRSIHVIMRIIDDENCNSMEVDASMSTVYLSPCLAATLGLHWFHLRYKKSTMATLDILDYSSVVEASRATVKEIGLLPPIPRFRSTFGTNHRDDQQQFDMSEDDSGLRQFFMHQKQQTDEKSKPRQRLLSLGSIFATNCEDGNSDHVRFYKVVDIQSPIQQENEKSNPNGAYFVSPSTHLTLEPQSLDDNDGFVCRLPRPQMAAVYLSSLQDAKNFVSKSSPEMVLFDSENVGTSSHETAQSIHHPSANQLADALYLIRASSTPTKACSICRKSRNDLLPMHHPRPIHIIGDEENHVSACTAEAADIMGMRYFRVEGLANFWAHYNFLQSYSQLSDEKVNRALTGQLADKLQGLAAAMKIAQKSAPCVLHVVGIDEELSPASGHSADADGRKEEEQRILQVIHEALLESSNRRRTTTSSLLGGSNETSLNDNHNTSLITRVAVVFSSAKPLPSGPFVSSLEQNSIQLSAPDLRYARYLWNDNADNTFDEISSMLAGLSARDIVFLRQKFVPRWKTETQNGQADNEQPTGLAVSILKPLLSVLETTNALTQTSSYASGSSTVPLSSTALPNVRWEDIGGLSSVRHEIMDAVELPLKYPELFKGSRRSGILLFGPPGTGKTLVAKAVARECGLPFLSIKGPELLGSYVGESEANIRAVFEAARSAAMSAAKPHTLNSGFESGQGYGGASVLFFDELDSLAPRRGETGHGDGVMERVVATLLGELDNGLGGGGDTANSSKSSSPAPHVIVIGATNRPDLLDPSLLRPGRFDRLLYLGPAKTKEACLQILLAQTRKFKFQDGFDRSEVLSEAMQSFPPTLSGADLSAVASGALMRALKRICDDVEEEARRINSIERVDDKSIDAVDVNDVMESWTDEQLQPTVLVEDFVHAAKDIVPSISEDDLKRFELLRNQFSVA</sequence>
<dbReference type="PANTHER" id="PTHR23077:SF9">
    <property type="entry name" value="PEROXISOMAL ATPASE PEX6"/>
    <property type="match status" value="1"/>
</dbReference>
<feature type="domain" description="AAA+ ATPase" evidence="3">
    <location>
        <begin position="666"/>
        <end position="839"/>
    </location>
</feature>
<evidence type="ECO:0000313" key="5">
    <source>
        <dbReference type="Proteomes" id="UP001530400"/>
    </source>
</evidence>
<keyword evidence="5" id="KW-1185">Reference proteome</keyword>
<evidence type="ECO:0000256" key="2">
    <source>
        <dbReference type="ARBA" id="ARBA00022840"/>
    </source>
</evidence>
<evidence type="ECO:0000313" key="4">
    <source>
        <dbReference type="EMBL" id="KAL3801690.1"/>
    </source>
</evidence>
<dbReference type="EMBL" id="JALLPJ020000126">
    <property type="protein sequence ID" value="KAL3801690.1"/>
    <property type="molecule type" value="Genomic_DNA"/>
</dbReference>
<dbReference type="SMART" id="SM00382">
    <property type="entry name" value="AAA"/>
    <property type="match status" value="1"/>
</dbReference>
<evidence type="ECO:0000256" key="1">
    <source>
        <dbReference type="ARBA" id="ARBA00022741"/>
    </source>
</evidence>
<comment type="caution">
    <text evidence="4">The sequence shown here is derived from an EMBL/GenBank/DDBJ whole genome shotgun (WGS) entry which is preliminary data.</text>
</comment>
<keyword evidence="1" id="KW-0547">Nucleotide-binding</keyword>
<dbReference type="Gene3D" id="1.10.8.60">
    <property type="match status" value="1"/>
</dbReference>
<dbReference type="Pfam" id="PF00004">
    <property type="entry name" value="AAA"/>
    <property type="match status" value="1"/>
</dbReference>
<evidence type="ECO:0000259" key="3">
    <source>
        <dbReference type="SMART" id="SM00382"/>
    </source>
</evidence>
<dbReference type="Gene3D" id="3.40.50.300">
    <property type="entry name" value="P-loop containing nucleotide triphosphate hydrolases"/>
    <property type="match status" value="1"/>
</dbReference>
<dbReference type="SUPFAM" id="SSF52540">
    <property type="entry name" value="P-loop containing nucleoside triphosphate hydrolases"/>
    <property type="match status" value="1"/>
</dbReference>
<gene>
    <name evidence="4" type="ORF">ACHAWO_010784</name>
</gene>
<dbReference type="Proteomes" id="UP001530400">
    <property type="component" value="Unassembled WGS sequence"/>
</dbReference>
<dbReference type="GO" id="GO:0005524">
    <property type="term" value="F:ATP binding"/>
    <property type="evidence" value="ECO:0007669"/>
    <property type="project" value="UniProtKB-KW"/>
</dbReference>
<dbReference type="InterPro" id="IPR050168">
    <property type="entry name" value="AAA_ATPase_domain"/>
</dbReference>
<organism evidence="4 5">
    <name type="scientific">Cyclotella atomus</name>
    <dbReference type="NCBI Taxonomy" id="382360"/>
    <lineage>
        <taxon>Eukaryota</taxon>
        <taxon>Sar</taxon>
        <taxon>Stramenopiles</taxon>
        <taxon>Ochrophyta</taxon>
        <taxon>Bacillariophyta</taxon>
        <taxon>Coscinodiscophyceae</taxon>
        <taxon>Thalassiosirophycidae</taxon>
        <taxon>Stephanodiscales</taxon>
        <taxon>Stephanodiscaceae</taxon>
        <taxon>Cyclotella</taxon>
    </lineage>
</organism>
<proteinExistence type="predicted"/>
<dbReference type="AlphaFoldDB" id="A0ABD3QUN4"/>
<dbReference type="PANTHER" id="PTHR23077">
    <property type="entry name" value="AAA-FAMILY ATPASE"/>
    <property type="match status" value="1"/>
</dbReference>